<dbReference type="OrthoDB" id="10012223at2759"/>
<organism evidence="3 4">
    <name type="scientific">Meira miltonrushii</name>
    <dbReference type="NCBI Taxonomy" id="1280837"/>
    <lineage>
        <taxon>Eukaryota</taxon>
        <taxon>Fungi</taxon>
        <taxon>Dikarya</taxon>
        <taxon>Basidiomycota</taxon>
        <taxon>Ustilaginomycotina</taxon>
        <taxon>Exobasidiomycetes</taxon>
        <taxon>Exobasidiales</taxon>
        <taxon>Brachybasidiaceae</taxon>
        <taxon>Meira</taxon>
    </lineage>
</organism>
<feature type="compositionally biased region" description="Pro residues" evidence="1">
    <location>
        <begin position="378"/>
        <end position="387"/>
    </location>
</feature>
<dbReference type="EMBL" id="KZ819602">
    <property type="protein sequence ID" value="PWN38113.1"/>
    <property type="molecule type" value="Genomic_DNA"/>
</dbReference>
<dbReference type="RefSeq" id="XP_025358415.1">
    <property type="nucleotide sequence ID" value="XM_025498411.1"/>
</dbReference>
<name>A0A316VNX4_9BASI</name>
<sequence>MPQETLAFPPLYCIVGAYRLAHDDRLWKPMWKECSQAVKRAGMVAGGWAAITWPIQKLFVYYFMRGSAKVTGMSALYHTVTTKADSLDGSNDSRMLGFGLPSLTTFAAMMFVLGQCHTIMEFWLRRKLRKFRNTAYEATVLSRGKPQEWWTPYYEEWDDPPTEKAMKNSQKQKLYIRLASPFIRIFILRVALLPLDFIPFLGLIVSAVLRSLSMGRQLHSLLFAYKKMTPLQVELWLTERQFEYRSFGFVAALLESIPLMGMFFSISNRVGAAMYAHDLEKRQQLIRSGKLKRLPRSETHSQIPKIPFSPQDEGINVPGNVFASSSYESTSGSSSAPDDAPPAYTVSEATDLIGGSAGPAGKLGLAPSHEHELKKRNVPPPPLPSRK</sequence>
<dbReference type="Proteomes" id="UP000245771">
    <property type="component" value="Unassembled WGS sequence"/>
</dbReference>
<keyword evidence="2" id="KW-0472">Membrane</keyword>
<feature type="transmembrane region" description="Helical" evidence="2">
    <location>
        <begin position="103"/>
        <end position="124"/>
    </location>
</feature>
<dbReference type="InParanoid" id="A0A316VNX4"/>
<feature type="region of interest" description="Disordered" evidence="1">
    <location>
        <begin position="290"/>
        <end position="387"/>
    </location>
</feature>
<dbReference type="GeneID" id="37020192"/>
<protein>
    <recommendedName>
        <fullName evidence="5">EI24-domain-containing protein</fullName>
    </recommendedName>
</protein>
<evidence type="ECO:0000313" key="4">
    <source>
        <dbReference type="Proteomes" id="UP000245771"/>
    </source>
</evidence>
<keyword evidence="4" id="KW-1185">Reference proteome</keyword>
<evidence type="ECO:0000313" key="3">
    <source>
        <dbReference type="EMBL" id="PWN38113.1"/>
    </source>
</evidence>
<dbReference type="PANTHER" id="PTHR34292:SF2">
    <property type="entry name" value="OUTER SPORE WALL PROTEIN LDS1"/>
    <property type="match status" value="1"/>
</dbReference>
<feature type="compositionally biased region" description="Low complexity" evidence="1">
    <location>
        <begin position="324"/>
        <end position="343"/>
    </location>
</feature>
<feature type="transmembrane region" description="Helical" evidence="2">
    <location>
        <begin position="6"/>
        <end position="21"/>
    </location>
</feature>
<accession>A0A316VNX4</accession>
<dbReference type="InterPro" id="IPR052786">
    <property type="entry name" value="Spore_wall_assembly"/>
</dbReference>
<evidence type="ECO:0000256" key="2">
    <source>
        <dbReference type="SAM" id="Phobius"/>
    </source>
</evidence>
<evidence type="ECO:0008006" key="5">
    <source>
        <dbReference type="Google" id="ProtNLM"/>
    </source>
</evidence>
<evidence type="ECO:0000256" key="1">
    <source>
        <dbReference type="SAM" id="MobiDB-lite"/>
    </source>
</evidence>
<reference evidence="3 4" key="1">
    <citation type="journal article" date="2018" name="Mol. Biol. Evol.">
        <title>Broad Genomic Sampling Reveals a Smut Pathogenic Ancestry of the Fungal Clade Ustilaginomycotina.</title>
        <authorList>
            <person name="Kijpornyongpan T."/>
            <person name="Mondo S.J."/>
            <person name="Barry K."/>
            <person name="Sandor L."/>
            <person name="Lee J."/>
            <person name="Lipzen A."/>
            <person name="Pangilinan J."/>
            <person name="LaButti K."/>
            <person name="Hainaut M."/>
            <person name="Henrissat B."/>
            <person name="Grigoriev I.V."/>
            <person name="Spatafora J.W."/>
            <person name="Aime M.C."/>
        </authorList>
    </citation>
    <scope>NUCLEOTIDE SEQUENCE [LARGE SCALE GENOMIC DNA]</scope>
    <source>
        <strain evidence="3 4">MCA 3882</strain>
    </source>
</reference>
<dbReference type="STRING" id="1280837.A0A316VNX4"/>
<dbReference type="PANTHER" id="PTHR34292">
    <property type="entry name" value="OUTER SPORE WALL PROTEIN LDS1"/>
    <property type="match status" value="1"/>
</dbReference>
<proteinExistence type="predicted"/>
<gene>
    <name evidence="3" type="ORF">FA14DRAFT_159838</name>
</gene>
<feature type="transmembrane region" description="Helical" evidence="2">
    <location>
        <begin position="42"/>
        <end position="64"/>
    </location>
</feature>
<keyword evidence="2" id="KW-0812">Transmembrane</keyword>
<dbReference type="AlphaFoldDB" id="A0A316VNX4"/>
<keyword evidence="2" id="KW-1133">Transmembrane helix</keyword>